<dbReference type="Pfam" id="PF20163">
    <property type="entry name" value="DUF6536"/>
    <property type="match status" value="1"/>
</dbReference>
<dbReference type="PANTHER" id="PTHR35395:SF1">
    <property type="entry name" value="DUF6536 DOMAIN-CONTAINING PROTEIN"/>
    <property type="match status" value="1"/>
</dbReference>
<feature type="transmembrane region" description="Helical" evidence="1">
    <location>
        <begin position="556"/>
        <end position="575"/>
    </location>
</feature>
<feature type="transmembrane region" description="Helical" evidence="1">
    <location>
        <begin position="159"/>
        <end position="176"/>
    </location>
</feature>
<sequence length="763" mass="83374">MSKATASESTLTHPGIHKSESRYRLLESSRNPSTLDTTHSRWAVRFEGWRTGASTAATLALLSLLINFGVVMWLGTKQPGGALVEVYHGSCGTVAKVDVWVHLAINVLSTLLLGGSNYCMQCLCAPTRAEIDRAHAKGKYLDIGVPSIRNLWAIPRSKALLWWALGLSSIPLHLMYNSSFFKSLATNDYNYLIVTEEFVGGATFNNSYYDEYVQMVTDQQELIGTQRATSSGPDYYQIVDAKRIQTELPEYNRIDPVTCLKSYASSFLSNKRHLILVTSEVTIDPDPQYQTGYYTPGVYGTVLGSSVNVSTRADDPLFFQDAEPFDIDYQFDWICSSVPDAPTDLDATFSEIVGQCPPRYKKWLPQIDRWKPLGQNIEYCLSEPVQERCAYTANVPIIAVVIISNFIKLVAMYIVATQLHDNPLITIGDAIESFLDTPDPSTKGMCLLSRHQVRRKLWPARGSNGDNDTTNLRPLALPASLQRLQWVHAASRTRWATTTGLLLAAIVVSLGLFGMAMNAITDTGASIASLGLGRVDAAAIIQSWSIQRITSPTRQIMAAVLIANLPQTILSFLYLQLNGLLTSMWLASEYADFAKERKTLRVSNAKAGQRSTHFLQLPYKVALPLMTMSGLLHWLLSQSIFLAVVAEYNSNGILVNRVAVASCGFSPLAMLLTASMGVALVVGTGLLGWYQRLSGGGMPLAGSCSAAISAACWRPGWDEGAARGSVRWGVVPAMESAVGGQIVRHCCFTSGDVDVVKAGGLYT</sequence>
<dbReference type="HOGENOM" id="CLU_010112_0_0_1"/>
<proteinExistence type="predicted"/>
<gene>
    <name evidence="3" type="ORF">HMPREF1541_04172</name>
</gene>
<dbReference type="InParanoid" id="W2S0H1"/>
<dbReference type="InterPro" id="IPR046623">
    <property type="entry name" value="DUF6536"/>
</dbReference>
<dbReference type="RefSeq" id="XP_008716740.1">
    <property type="nucleotide sequence ID" value="XM_008718518.1"/>
</dbReference>
<evidence type="ECO:0000313" key="4">
    <source>
        <dbReference type="Proteomes" id="UP000030752"/>
    </source>
</evidence>
<dbReference type="STRING" id="1220924.W2S0H1"/>
<evidence type="ECO:0000256" key="1">
    <source>
        <dbReference type="SAM" id="Phobius"/>
    </source>
</evidence>
<dbReference type="OrthoDB" id="5429634at2759"/>
<dbReference type="AlphaFoldDB" id="W2S0H1"/>
<dbReference type="Proteomes" id="UP000030752">
    <property type="component" value="Unassembled WGS sequence"/>
</dbReference>
<feature type="transmembrane region" description="Helical" evidence="1">
    <location>
        <begin position="56"/>
        <end position="75"/>
    </location>
</feature>
<organism evidence="3 4">
    <name type="scientific">Cyphellophora europaea (strain CBS 101466)</name>
    <name type="common">Phialophora europaea</name>
    <dbReference type="NCBI Taxonomy" id="1220924"/>
    <lineage>
        <taxon>Eukaryota</taxon>
        <taxon>Fungi</taxon>
        <taxon>Dikarya</taxon>
        <taxon>Ascomycota</taxon>
        <taxon>Pezizomycotina</taxon>
        <taxon>Eurotiomycetes</taxon>
        <taxon>Chaetothyriomycetidae</taxon>
        <taxon>Chaetothyriales</taxon>
        <taxon>Cyphellophoraceae</taxon>
        <taxon>Cyphellophora</taxon>
    </lineage>
</organism>
<dbReference type="eggNOG" id="ENOG502RYAY">
    <property type="taxonomic scope" value="Eukaryota"/>
</dbReference>
<dbReference type="VEuPathDB" id="FungiDB:HMPREF1541_04172"/>
<feature type="domain" description="DUF6536" evidence="2">
    <location>
        <begin position="49"/>
        <end position="199"/>
    </location>
</feature>
<name>W2S0H1_CYPE1</name>
<keyword evidence="1" id="KW-0472">Membrane</keyword>
<feature type="transmembrane region" description="Helical" evidence="1">
    <location>
        <begin position="658"/>
        <end position="690"/>
    </location>
</feature>
<keyword evidence="4" id="KW-1185">Reference proteome</keyword>
<protein>
    <recommendedName>
        <fullName evidence="2">DUF6536 domain-containing protein</fullName>
    </recommendedName>
</protein>
<dbReference type="GeneID" id="19971511"/>
<reference evidence="3 4" key="1">
    <citation type="submission" date="2013-03" db="EMBL/GenBank/DDBJ databases">
        <title>The Genome Sequence of Phialophora europaea CBS 101466.</title>
        <authorList>
            <consortium name="The Broad Institute Genomics Platform"/>
            <person name="Cuomo C."/>
            <person name="de Hoog S."/>
            <person name="Gorbushina A."/>
            <person name="Walker B."/>
            <person name="Young S.K."/>
            <person name="Zeng Q."/>
            <person name="Gargeya S."/>
            <person name="Fitzgerald M."/>
            <person name="Haas B."/>
            <person name="Abouelleil A."/>
            <person name="Allen A.W."/>
            <person name="Alvarado L."/>
            <person name="Arachchi H.M."/>
            <person name="Berlin A.M."/>
            <person name="Chapman S.B."/>
            <person name="Gainer-Dewar J."/>
            <person name="Goldberg J."/>
            <person name="Griggs A."/>
            <person name="Gujja S."/>
            <person name="Hansen M."/>
            <person name="Howarth C."/>
            <person name="Imamovic A."/>
            <person name="Ireland A."/>
            <person name="Larimer J."/>
            <person name="McCowan C."/>
            <person name="Murphy C."/>
            <person name="Pearson M."/>
            <person name="Poon T.W."/>
            <person name="Priest M."/>
            <person name="Roberts A."/>
            <person name="Saif S."/>
            <person name="Shea T."/>
            <person name="Sisk P."/>
            <person name="Sykes S."/>
            <person name="Wortman J."/>
            <person name="Nusbaum C."/>
            <person name="Birren B."/>
        </authorList>
    </citation>
    <scope>NUCLEOTIDE SEQUENCE [LARGE SCALE GENOMIC DNA]</scope>
    <source>
        <strain evidence="3 4">CBS 101466</strain>
    </source>
</reference>
<keyword evidence="1" id="KW-1133">Transmembrane helix</keyword>
<feature type="transmembrane region" description="Helical" evidence="1">
    <location>
        <begin position="395"/>
        <end position="416"/>
    </location>
</feature>
<dbReference type="PANTHER" id="PTHR35395">
    <property type="entry name" value="DUF6536 DOMAIN-CONTAINING PROTEIN"/>
    <property type="match status" value="1"/>
</dbReference>
<dbReference type="EMBL" id="KB822719">
    <property type="protein sequence ID" value="ETN42231.1"/>
    <property type="molecule type" value="Genomic_DNA"/>
</dbReference>
<feature type="transmembrane region" description="Helical" evidence="1">
    <location>
        <begin position="501"/>
        <end position="520"/>
    </location>
</feature>
<evidence type="ECO:0000259" key="2">
    <source>
        <dbReference type="Pfam" id="PF20163"/>
    </source>
</evidence>
<keyword evidence="1" id="KW-0812">Transmembrane</keyword>
<accession>W2S0H1</accession>
<evidence type="ECO:0000313" key="3">
    <source>
        <dbReference type="EMBL" id="ETN42231.1"/>
    </source>
</evidence>
<feature type="transmembrane region" description="Helical" evidence="1">
    <location>
        <begin position="621"/>
        <end position="646"/>
    </location>
</feature>